<reference evidence="1" key="1">
    <citation type="journal article" date="2020" name="New Phytol.">
        <title>Comparative genomics reveals dynamic genome evolution in host specialist ectomycorrhizal fungi.</title>
        <authorList>
            <person name="Lofgren L.A."/>
            <person name="Nguyen N.H."/>
            <person name="Vilgalys R."/>
            <person name="Ruytinx J."/>
            <person name="Liao H.L."/>
            <person name="Branco S."/>
            <person name="Kuo A."/>
            <person name="LaButti K."/>
            <person name="Lipzen A."/>
            <person name="Andreopoulos W."/>
            <person name="Pangilinan J."/>
            <person name="Riley R."/>
            <person name="Hundley H."/>
            <person name="Na H."/>
            <person name="Barry K."/>
            <person name="Grigoriev I.V."/>
            <person name="Stajich J.E."/>
            <person name="Kennedy P.G."/>
        </authorList>
    </citation>
    <scope>NUCLEOTIDE SEQUENCE</scope>
    <source>
        <strain evidence="1">MN1</strain>
    </source>
</reference>
<keyword evidence="2" id="KW-1185">Reference proteome</keyword>
<comment type="caution">
    <text evidence="1">The sequence shown here is derived from an EMBL/GenBank/DDBJ whole genome shotgun (WGS) entry which is preliminary data.</text>
</comment>
<evidence type="ECO:0000313" key="1">
    <source>
        <dbReference type="EMBL" id="KAG1822656.1"/>
    </source>
</evidence>
<accession>A0A9P7EJA8</accession>
<sequence>MATASETIKKNAEDITQLRTTMAETESAWPPPNPLVNACSYSTVVQQSTPIPAPISAALTRAATKECQILLEPITSNTLYEPNKNFADTAKKYEQLLTAIQTTNSPDLLIKATTHLQNGGLIIESTTVEAVNWIHLPENRVRLTEALNLSASIKE</sequence>
<dbReference type="GeneID" id="64633503"/>
<organism evidence="1 2">
    <name type="scientific">Suillus subaureus</name>
    <dbReference type="NCBI Taxonomy" id="48587"/>
    <lineage>
        <taxon>Eukaryota</taxon>
        <taxon>Fungi</taxon>
        <taxon>Dikarya</taxon>
        <taxon>Basidiomycota</taxon>
        <taxon>Agaricomycotina</taxon>
        <taxon>Agaricomycetes</taxon>
        <taxon>Agaricomycetidae</taxon>
        <taxon>Boletales</taxon>
        <taxon>Suillineae</taxon>
        <taxon>Suillaceae</taxon>
        <taxon>Suillus</taxon>
    </lineage>
</organism>
<gene>
    <name evidence="1" type="ORF">BJ212DRAFT_1477075</name>
</gene>
<dbReference type="RefSeq" id="XP_041197062.1">
    <property type="nucleotide sequence ID" value="XM_041339487.1"/>
</dbReference>
<dbReference type="AlphaFoldDB" id="A0A9P7EJA8"/>
<protein>
    <submittedName>
        <fullName evidence="1">Uncharacterized protein</fullName>
    </submittedName>
</protein>
<dbReference type="OrthoDB" id="2692743at2759"/>
<name>A0A9P7EJA8_9AGAM</name>
<evidence type="ECO:0000313" key="2">
    <source>
        <dbReference type="Proteomes" id="UP000807769"/>
    </source>
</evidence>
<proteinExistence type="predicted"/>
<dbReference type="Proteomes" id="UP000807769">
    <property type="component" value="Unassembled WGS sequence"/>
</dbReference>
<dbReference type="EMBL" id="JABBWG010000005">
    <property type="protein sequence ID" value="KAG1822656.1"/>
    <property type="molecule type" value="Genomic_DNA"/>
</dbReference>